<dbReference type="Pfam" id="PF01098">
    <property type="entry name" value="FTSW_RODA_SPOVE"/>
    <property type="match status" value="1"/>
</dbReference>
<evidence type="ECO:0000256" key="6">
    <source>
        <dbReference type="ARBA" id="ARBA00022679"/>
    </source>
</evidence>
<dbReference type="GO" id="GO:0008360">
    <property type="term" value="P:regulation of cell shape"/>
    <property type="evidence" value="ECO:0007669"/>
    <property type="project" value="UniProtKB-KW"/>
</dbReference>
<evidence type="ECO:0000313" key="18">
    <source>
        <dbReference type="Proteomes" id="UP000218327"/>
    </source>
</evidence>
<dbReference type="InterPro" id="IPR013437">
    <property type="entry name" value="FtsW"/>
</dbReference>
<evidence type="ECO:0000256" key="8">
    <source>
        <dbReference type="ARBA" id="ARBA00022960"/>
    </source>
</evidence>
<keyword evidence="5 16" id="KW-0328">Glycosyltransferase</keyword>
<gene>
    <name evidence="16 17" type="primary">ftsW</name>
    <name evidence="17" type="ORF">COA96_07980</name>
</gene>
<keyword evidence="10 16" id="KW-1133">Transmembrane helix</keyword>
<feature type="transmembrane region" description="Helical" evidence="16">
    <location>
        <begin position="63"/>
        <end position="81"/>
    </location>
</feature>
<feature type="transmembrane region" description="Helical" evidence="16">
    <location>
        <begin position="156"/>
        <end position="173"/>
    </location>
</feature>
<dbReference type="GO" id="GO:0071555">
    <property type="term" value="P:cell wall organization"/>
    <property type="evidence" value="ECO:0007669"/>
    <property type="project" value="UniProtKB-KW"/>
</dbReference>
<evidence type="ECO:0000256" key="13">
    <source>
        <dbReference type="ARBA" id="ARBA00023316"/>
    </source>
</evidence>
<keyword evidence="3 16" id="KW-1003">Cell membrane</keyword>
<protein>
    <recommendedName>
        <fullName evidence="16">Probable peptidoglycan glycosyltransferase FtsW</fullName>
        <shortName evidence="16">PGT</shortName>
        <ecNumber evidence="16">2.4.99.28</ecNumber>
    </recommendedName>
    <alternativeName>
        <fullName evidence="16">Cell division protein FtsW</fullName>
    </alternativeName>
    <alternativeName>
        <fullName evidence="16">Cell wall polymerase</fullName>
    </alternativeName>
    <alternativeName>
        <fullName evidence="16">Peptidoglycan polymerase</fullName>
        <shortName evidence="16">PG polymerase</shortName>
    </alternativeName>
</protein>
<evidence type="ECO:0000256" key="1">
    <source>
        <dbReference type="ARBA" id="ARBA00004651"/>
    </source>
</evidence>
<feature type="transmembrane region" description="Helical" evidence="16">
    <location>
        <begin position="357"/>
        <end position="376"/>
    </location>
</feature>
<keyword evidence="12 16" id="KW-0131">Cell cycle</keyword>
<evidence type="ECO:0000256" key="4">
    <source>
        <dbReference type="ARBA" id="ARBA00022618"/>
    </source>
</evidence>
<dbReference type="GO" id="GO:0015648">
    <property type="term" value="F:lipid-linked peptidoglycan transporter activity"/>
    <property type="evidence" value="ECO:0007669"/>
    <property type="project" value="TreeGrafter"/>
</dbReference>
<comment type="function">
    <text evidence="16">Peptidoglycan polymerase that is essential for cell division.</text>
</comment>
<dbReference type="UniPathway" id="UPA00219"/>
<evidence type="ECO:0000256" key="16">
    <source>
        <dbReference type="HAMAP-Rule" id="MF_00913"/>
    </source>
</evidence>
<evidence type="ECO:0000256" key="10">
    <source>
        <dbReference type="ARBA" id="ARBA00022989"/>
    </source>
</evidence>
<proteinExistence type="inferred from homology"/>
<feature type="transmembrane region" description="Helical" evidence="16">
    <location>
        <begin position="179"/>
        <end position="196"/>
    </location>
</feature>
<dbReference type="PANTHER" id="PTHR30474">
    <property type="entry name" value="CELL CYCLE PROTEIN"/>
    <property type="match status" value="1"/>
</dbReference>
<keyword evidence="6 16" id="KW-0808">Transferase</keyword>
<evidence type="ECO:0000256" key="3">
    <source>
        <dbReference type="ARBA" id="ARBA00022475"/>
    </source>
</evidence>
<comment type="caution">
    <text evidence="17">The sequence shown here is derived from an EMBL/GenBank/DDBJ whole genome shotgun (WGS) entry which is preliminary data.</text>
</comment>
<keyword evidence="13 16" id="KW-0961">Cell wall biogenesis/degradation</keyword>
<evidence type="ECO:0000256" key="14">
    <source>
        <dbReference type="ARBA" id="ARBA00038053"/>
    </source>
</evidence>
<feature type="transmembrane region" description="Helical" evidence="16">
    <location>
        <begin position="320"/>
        <end position="345"/>
    </location>
</feature>
<dbReference type="GO" id="GO:0032153">
    <property type="term" value="C:cell division site"/>
    <property type="evidence" value="ECO:0007669"/>
    <property type="project" value="UniProtKB-UniRule"/>
</dbReference>
<evidence type="ECO:0000313" key="17">
    <source>
        <dbReference type="EMBL" id="PCJ25073.1"/>
    </source>
</evidence>
<dbReference type="EMBL" id="NVVJ01000020">
    <property type="protein sequence ID" value="PCJ25073.1"/>
    <property type="molecule type" value="Genomic_DNA"/>
</dbReference>
<dbReference type="InterPro" id="IPR001182">
    <property type="entry name" value="FtsW/RodA"/>
</dbReference>
<sequence length="394" mass="43062">MRMAKAINGSGVTSAFESSKHLNIILLLAVLLLVLGLLMMTSASVEIANSKYGDPFYHLKRQSIFAGMGVFVLLVTLSVPVRFWQRASWFLLMGSFALLLLVIVPGIGKVVNGSSRWLDLGFFNLQPSELAKIFIVIYLASFLERHLEEVRENWSGFFKPLLVVGAAVVLLHLEPDHGAMVILMLTAFCMIFLAGAKLYRFLLMLSLCVGAVVILAIAKPYVIVRFSSFLNPWAAENVYGGGYQLTQALIAFGRGEWFGVGLGNSIQKLYFLPEAHNDFVLAIIGEELGLVGVAVIVALFCILVLKAFSIGKMAQDKNSIFAAFFAYGLGLLFAGQAMINIGVNIGLLPTKGLTLPFLSYGGASLIVSCFMIALLVRIQYETEHLLDDETCEDI</sequence>
<keyword evidence="11 16" id="KW-0472">Membrane</keyword>
<accession>A0A2A5B0L8</accession>
<dbReference type="GO" id="GO:0009252">
    <property type="term" value="P:peptidoglycan biosynthetic process"/>
    <property type="evidence" value="ECO:0007669"/>
    <property type="project" value="UniProtKB-UniRule"/>
</dbReference>
<evidence type="ECO:0000256" key="9">
    <source>
        <dbReference type="ARBA" id="ARBA00022984"/>
    </source>
</evidence>
<evidence type="ECO:0000256" key="15">
    <source>
        <dbReference type="ARBA" id="ARBA00049902"/>
    </source>
</evidence>
<dbReference type="NCBIfam" id="TIGR02614">
    <property type="entry name" value="ftsW"/>
    <property type="match status" value="1"/>
</dbReference>
<dbReference type="HAMAP" id="MF_00913">
    <property type="entry name" value="PGT_FtsW_proteobact"/>
    <property type="match status" value="1"/>
</dbReference>
<dbReference type="GO" id="GO:0005886">
    <property type="term" value="C:plasma membrane"/>
    <property type="evidence" value="ECO:0007669"/>
    <property type="project" value="UniProtKB-SubCell"/>
</dbReference>
<feature type="transmembrane region" description="Helical" evidence="16">
    <location>
        <begin position="127"/>
        <end position="144"/>
    </location>
</feature>
<comment type="similarity">
    <text evidence="14 16">Belongs to the SEDS family. FtsW subfamily.</text>
</comment>
<feature type="transmembrane region" description="Helical" evidence="16">
    <location>
        <begin position="88"/>
        <end position="107"/>
    </location>
</feature>
<feature type="transmembrane region" description="Helical" evidence="16">
    <location>
        <begin position="288"/>
        <end position="308"/>
    </location>
</feature>
<reference evidence="18" key="1">
    <citation type="submission" date="2017-08" db="EMBL/GenBank/DDBJ databases">
        <title>A dynamic microbial community with high functional redundancy inhabits the cold, oxic subseafloor aquifer.</title>
        <authorList>
            <person name="Tully B.J."/>
            <person name="Wheat C.G."/>
            <person name="Glazer B.T."/>
            <person name="Huber J.A."/>
        </authorList>
    </citation>
    <scope>NUCLEOTIDE SEQUENCE [LARGE SCALE GENOMIC DNA]</scope>
</reference>
<keyword evidence="7 16" id="KW-0812">Transmembrane</keyword>
<dbReference type="GO" id="GO:0008955">
    <property type="term" value="F:peptidoglycan glycosyltransferase activity"/>
    <property type="evidence" value="ECO:0007669"/>
    <property type="project" value="UniProtKB-UniRule"/>
</dbReference>
<evidence type="ECO:0000256" key="12">
    <source>
        <dbReference type="ARBA" id="ARBA00023306"/>
    </source>
</evidence>
<evidence type="ECO:0000256" key="2">
    <source>
        <dbReference type="ARBA" id="ARBA00004752"/>
    </source>
</evidence>
<feature type="transmembrane region" description="Helical" evidence="16">
    <location>
        <begin position="201"/>
        <end position="223"/>
    </location>
</feature>
<feature type="transmembrane region" description="Helical" evidence="16">
    <location>
        <begin position="21"/>
        <end position="43"/>
    </location>
</feature>
<evidence type="ECO:0000256" key="11">
    <source>
        <dbReference type="ARBA" id="ARBA00023136"/>
    </source>
</evidence>
<keyword evidence="4 16" id="KW-0132">Cell division</keyword>
<evidence type="ECO:0000256" key="5">
    <source>
        <dbReference type="ARBA" id="ARBA00022676"/>
    </source>
</evidence>
<dbReference type="AlphaFoldDB" id="A0A2A5B0L8"/>
<dbReference type="EC" id="2.4.99.28" evidence="16"/>
<dbReference type="Proteomes" id="UP000218327">
    <property type="component" value="Unassembled WGS sequence"/>
</dbReference>
<comment type="catalytic activity">
    <reaction evidence="15 16">
        <text>[GlcNAc-(1-&gt;4)-Mur2Ac(oyl-L-Ala-gamma-D-Glu-L-Lys-D-Ala-D-Ala)](n)-di-trans,octa-cis-undecaprenyl diphosphate + beta-D-GlcNAc-(1-&gt;4)-Mur2Ac(oyl-L-Ala-gamma-D-Glu-L-Lys-D-Ala-D-Ala)-di-trans,octa-cis-undecaprenyl diphosphate = [GlcNAc-(1-&gt;4)-Mur2Ac(oyl-L-Ala-gamma-D-Glu-L-Lys-D-Ala-D-Ala)](n+1)-di-trans,octa-cis-undecaprenyl diphosphate + di-trans,octa-cis-undecaprenyl diphosphate + H(+)</text>
        <dbReference type="Rhea" id="RHEA:23708"/>
        <dbReference type="Rhea" id="RHEA-COMP:9602"/>
        <dbReference type="Rhea" id="RHEA-COMP:9603"/>
        <dbReference type="ChEBI" id="CHEBI:15378"/>
        <dbReference type="ChEBI" id="CHEBI:58405"/>
        <dbReference type="ChEBI" id="CHEBI:60033"/>
        <dbReference type="ChEBI" id="CHEBI:78435"/>
        <dbReference type="EC" id="2.4.99.28"/>
    </reaction>
</comment>
<comment type="subcellular location">
    <subcellularLocation>
        <location evidence="16">Cell inner membrane</location>
        <topology evidence="16">Multi-pass membrane protein</topology>
    </subcellularLocation>
    <subcellularLocation>
        <location evidence="1">Cell membrane</location>
        <topology evidence="1">Multi-pass membrane protein</topology>
    </subcellularLocation>
    <text evidence="16">Localizes to the division septum.</text>
</comment>
<name>A0A2A5B0L8_9GAMM</name>
<evidence type="ECO:0000256" key="7">
    <source>
        <dbReference type="ARBA" id="ARBA00022692"/>
    </source>
</evidence>
<keyword evidence="9 16" id="KW-0573">Peptidoglycan synthesis</keyword>
<keyword evidence="8 16" id="KW-0133">Cell shape</keyword>
<organism evidence="17 18">
    <name type="scientific">SAR86 cluster bacterium</name>
    <dbReference type="NCBI Taxonomy" id="2030880"/>
    <lineage>
        <taxon>Bacteria</taxon>
        <taxon>Pseudomonadati</taxon>
        <taxon>Pseudomonadota</taxon>
        <taxon>Gammaproteobacteria</taxon>
        <taxon>SAR86 cluster</taxon>
    </lineage>
</organism>
<dbReference type="PANTHER" id="PTHR30474:SF2">
    <property type="entry name" value="PEPTIDOGLYCAN GLYCOSYLTRANSFERASE FTSW-RELATED"/>
    <property type="match status" value="1"/>
</dbReference>
<keyword evidence="16" id="KW-0997">Cell inner membrane</keyword>
<dbReference type="GO" id="GO:0043093">
    <property type="term" value="P:FtsZ-dependent cytokinesis"/>
    <property type="evidence" value="ECO:0007669"/>
    <property type="project" value="UniProtKB-UniRule"/>
</dbReference>
<comment type="pathway">
    <text evidence="2 16">Cell wall biogenesis; peptidoglycan biosynthesis.</text>
</comment>